<dbReference type="Gene3D" id="3.30.560.10">
    <property type="entry name" value="Glucose Oxidase, domain 3"/>
    <property type="match status" value="1"/>
</dbReference>
<name>A0ABR3R9L4_9PLEO</name>
<evidence type="ECO:0000313" key="4">
    <source>
        <dbReference type="Proteomes" id="UP001521785"/>
    </source>
</evidence>
<dbReference type="InterPro" id="IPR012132">
    <property type="entry name" value="GMC_OxRdtase"/>
</dbReference>
<dbReference type="Gene3D" id="3.50.50.60">
    <property type="entry name" value="FAD/NAD(P)-binding domain"/>
    <property type="match status" value="1"/>
</dbReference>
<evidence type="ECO:0000256" key="1">
    <source>
        <dbReference type="ARBA" id="ARBA00010790"/>
    </source>
</evidence>
<dbReference type="SUPFAM" id="SSF51905">
    <property type="entry name" value="FAD/NAD(P)-binding domain"/>
    <property type="match status" value="1"/>
</dbReference>
<sequence>MAATTAVINTPEHHERIESMIWDIIIAGGGIAGSVLAARLGQRNPELQILVVEAGANVSHHPLTSAPLDAFAEHFSELDWAYSTVPQTHLGGRNAYAAAGKALSGGSATNYGTWTRGNYADFDNWAALVKDKAWGYEGWLKYFKKTENYFEGNGSDWVQQHGFNGPLTEESVTSSSPNRKYPLREPLIAAWNRIGVKGISDGNNGHPIGRAELVEDFKDGKRQLASEAYGLGALKNVKILTDTLVKRVIVKDKNGKKTAVGIETANGTQYQAAKEVVISTGAYRTPQVLQLSGIGPAALLQKHNVPVVLDAPEVGQNFHDHLAVCQWWKLRESGLALGSAQLTDPAFFRGLPADWVVTQQYTAEQLKTAIQADGEEVEGHHLLRSDVAHTETLVVYAPAGAAIANVDVPMDGTHIASAVLVMSPTSRGSITITGPDPATSPLIDPNYSATNVDRAVMREGMRSVMQVLQNTPEMQKFINSERAPDGFAPLTKDSSDAEIDARVARVGNTFFHAAGSAAMGKVVDTKLKIPGVEGLRVVDASVFPLPITAHYQAVVYALAERAADIISAAQVKAC</sequence>
<dbReference type="Proteomes" id="UP001521785">
    <property type="component" value="Unassembled WGS sequence"/>
</dbReference>
<dbReference type="Pfam" id="PF00732">
    <property type="entry name" value="GMC_oxred_N"/>
    <property type="match status" value="1"/>
</dbReference>
<comment type="similarity">
    <text evidence="1">Belongs to the GMC oxidoreductase family.</text>
</comment>
<protein>
    <recommendedName>
        <fullName evidence="2">Glucose-methanol-choline oxidoreductase N-terminal domain-containing protein</fullName>
    </recommendedName>
</protein>
<dbReference type="Pfam" id="PF05199">
    <property type="entry name" value="GMC_oxred_C"/>
    <property type="match status" value="1"/>
</dbReference>
<comment type="caution">
    <text evidence="3">The sequence shown here is derived from an EMBL/GenBank/DDBJ whole genome shotgun (WGS) entry which is preliminary data.</text>
</comment>
<dbReference type="InterPro" id="IPR000172">
    <property type="entry name" value="GMC_OxRdtase_N"/>
</dbReference>
<organism evidence="3 4">
    <name type="scientific">Paraconiothyrium brasiliense</name>
    <dbReference type="NCBI Taxonomy" id="300254"/>
    <lineage>
        <taxon>Eukaryota</taxon>
        <taxon>Fungi</taxon>
        <taxon>Dikarya</taxon>
        <taxon>Ascomycota</taxon>
        <taxon>Pezizomycotina</taxon>
        <taxon>Dothideomycetes</taxon>
        <taxon>Pleosporomycetidae</taxon>
        <taxon>Pleosporales</taxon>
        <taxon>Massarineae</taxon>
        <taxon>Didymosphaeriaceae</taxon>
        <taxon>Paraconiothyrium</taxon>
    </lineage>
</organism>
<gene>
    <name evidence="3" type="ORF">SLS60_007242</name>
</gene>
<proteinExistence type="inferred from homology"/>
<evidence type="ECO:0000259" key="2">
    <source>
        <dbReference type="PROSITE" id="PS00624"/>
    </source>
</evidence>
<feature type="domain" description="Glucose-methanol-choline oxidoreductase N-terminal" evidence="2">
    <location>
        <begin position="281"/>
        <end position="295"/>
    </location>
</feature>
<accession>A0ABR3R9L4</accession>
<evidence type="ECO:0000313" key="3">
    <source>
        <dbReference type="EMBL" id="KAL1600854.1"/>
    </source>
</evidence>
<dbReference type="InterPro" id="IPR036188">
    <property type="entry name" value="FAD/NAD-bd_sf"/>
</dbReference>
<keyword evidence="4" id="KW-1185">Reference proteome</keyword>
<dbReference type="PIRSF" id="PIRSF000137">
    <property type="entry name" value="Alcohol_oxidase"/>
    <property type="match status" value="1"/>
</dbReference>
<dbReference type="EMBL" id="JAKJXO020000009">
    <property type="protein sequence ID" value="KAL1600854.1"/>
    <property type="molecule type" value="Genomic_DNA"/>
</dbReference>
<dbReference type="PANTHER" id="PTHR11552">
    <property type="entry name" value="GLUCOSE-METHANOL-CHOLINE GMC OXIDOREDUCTASE"/>
    <property type="match status" value="1"/>
</dbReference>
<dbReference type="InterPro" id="IPR007867">
    <property type="entry name" value="GMC_OxRtase_C"/>
</dbReference>
<reference evidence="3 4" key="1">
    <citation type="submission" date="2024-02" db="EMBL/GenBank/DDBJ databases">
        <title>De novo assembly and annotation of 12 fungi associated with fruit tree decline syndrome in Ontario, Canada.</title>
        <authorList>
            <person name="Sulman M."/>
            <person name="Ellouze W."/>
            <person name="Ilyukhin E."/>
        </authorList>
    </citation>
    <scope>NUCLEOTIDE SEQUENCE [LARGE SCALE GENOMIC DNA]</scope>
    <source>
        <strain evidence="3 4">M42-189</strain>
    </source>
</reference>
<dbReference type="PROSITE" id="PS00624">
    <property type="entry name" value="GMC_OXRED_2"/>
    <property type="match status" value="1"/>
</dbReference>
<dbReference type="PANTHER" id="PTHR11552:SF123">
    <property type="entry name" value="GMC OXIDOREDUCTASE (AFU_ORTHOLOGUE AFUA_2G01770)-RELATED"/>
    <property type="match status" value="1"/>
</dbReference>
<dbReference type="SUPFAM" id="SSF54373">
    <property type="entry name" value="FAD-linked reductases, C-terminal domain"/>
    <property type="match status" value="1"/>
</dbReference>